<dbReference type="AlphaFoldDB" id="A0A927LB63"/>
<dbReference type="Proteomes" id="UP000661025">
    <property type="component" value="Unassembled WGS sequence"/>
</dbReference>
<evidence type="ECO:0000313" key="2">
    <source>
        <dbReference type="EMBL" id="MBD9725828.1"/>
    </source>
</evidence>
<reference evidence="2" key="1">
    <citation type="submission" date="2020-09" db="EMBL/GenBank/DDBJ databases">
        <title>Streptomyces canutascabiei sp. nov., which causes potato common scab and is distributed across the world.</title>
        <authorList>
            <person name="Nguyen H.P."/>
            <person name="Weisberg A.J."/>
            <person name="Chang J.H."/>
            <person name="Clarke C.R."/>
        </authorList>
    </citation>
    <scope>NUCLEOTIDE SEQUENCE</scope>
    <source>
        <strain evidence="2">ID-01-6.2a</strain>
    </source>
</reference>
<feature type="region of interest" description="Disordered" evidence="1">
    <location>
        <begin position="210"/>
        <end position="252"/>
    </location>
</feature>
<sequence length="341" mass="37443">MAKTGYGKRSVGDEDPHADPDFAHLSPRDAEIAVFIDHLEDGHAMGHKVIAAEHPHYGQQAVRTSAGRLVRAGHLRWIKEHITIEEGSMRWVTRTYWSRTPRSVEWWAEFARKRDGRDVTEHYQSGLARVEEGERADEMPEEPTSTLTPAPTPSTAPSPAPGDAPSTAYQTLADIRSVDPRMPLSEADCHSLESLVTQWLSRGATPQDVTTALTDGLPSEVTNPGGFARKRLEQKMPPTPSPRPKKAKLRQKAARRARVTRVIMACGLCDADELTVEIVHGLCPECLAEIEADGPMSVDTPVPDTFLPAPRAGGLPGADEVVDVTARVDELRRAGRLGRWK</sequence>
<feature type="compositionally biased region" description="Basic and acidic residues" evidence="1">
    <location>
        <begin position="129"/>
        <end position="138"/>
    </location>
</feature>
<proteinExistence type="predicted"/>
<gene>
    <name evidence="2" type="ORF">IHE70_21880</name>
</gene>
<accession>A0A927LB63</accession>
<feature type="compositionally biased region" description="Basic residues" evidence="1">
    <location>
        <begin position="243"/>
        <end position="252"/>
    </location>
</feature>
<feature type="compositionally biased region" description="Basic and acidic residues" evidence="1">
    <location>
        <begin position="10"/>
        <end position="23"/>
    </location>
</feature>
<protein>
    <submittedName>
        <fullName evidence="2">Uncharacterized protein</fullName>
    </submittedName>
</protein>
<dbReference type="EMBL" id="JACYXT010000009">
    <property type="protein sequence ID" value="MBD9725828.1"/>
    <property type="molecule type" value="Genomic_DNA"/>
</dbReference>
<evidence type="ECO:0000313" key="3">
    <source>
        <dbReference type="Proteomes" id="UP000661025"/>
    </source>
</evidence>
<organism evidence="2 3">
    <name type="scientific">Streptomyces caniscabiei</name>
    <dbReference type="NCBI Taxonomy" id="2746961"/>
    <lineage>
        <taxon>Bacteria</taxon>
        <taxon>Bacillati</taxon>
        <taxon>Actinomycetota</taxon>
        <taxon>Actinomycetes</taxon>
        <taxon>Kitasatosporales</taxon>
        <taxon>Streptomycetaceae</taxon>
        <taxon>Streptomyces</taxon>
    </lineage>
</organism>
<feature type="region of interest" description="Disordered" evidence="1">
    <location>
        <begin position="126"/>
        <end position="167"/>
    </location>
</feature>
<comment type="caution">
    <text evidence="2">The sequence shown here is derived from an EMBL/GenBank/DDBJ whole genome shotgun (WGS) entry which is preliminary data.</text>
</comment>
<feature type="compositionally biased region" description="Pro residues" evidence="1">
    <location>
        <begin position="150"/>
        <end position="162"/>
    </location>
</feature>
<evidence type="ECO:0000256" key="1">
    <source>
        <dbReference type="SAM" id="MobiDB-lite"/>
    </source>
</evidence>
<feature type="region of interest" description="Disordered" evidence="1">
    <location>
        <begin position="1"/>
        <end position="23"/>
    </location>
</feature>
<name>A0A927LB63_9ACTN</name>